<evidence type="ECO:0000256" key="3">
    <source>
        <dbReference type="ARBA" id="ARBA00022729"/>
    </source>
</evidence>
<gene>
    <name evidence="6" type="ORF">SVUK_LOCUS14337</name>
</gene>
<dbReference type="Pfam" id="PF05577">
    <property type="entry name" value="Peptidase_S28"/>
    <property type="match status" value="2"/>
</dbReference>
<dbReference type="GO" id="GO:0070008">
    <property type="term" value="F:serine-type exopeptidase activity"/>
    <property type="evidence" value="ECO:0007669"/>
    <property type="project" value="InterPro"/>
</dbReference>
<evidence type="ECO:0000313" key="6">
    <source>
        <dbReference type="EMBL" id="VDM79339.1"/>
    </source>
</evidence>
<dbReference type="AlphaFoldDB" id="A0A3P7JHI1"/>
<dbReference type="EMBL" id="UYYB01104784">
    <property type="protein sequence ID" value="VDM79339.1"/>
    <property type="molecule type" value="Genomic_DNA"/>
</dbReference>
<organism evidence="6 7">
    <name type="scientific">Strongylus vulgaris</name>
    <name type="common">Blood worm</name>
    <dbReference type="NCBI Taxonomy" id="40348"/>
    <lineage>
        <taxon>Eukaryota</taxon>
        <taxon>Metazoa</taxon>
        <taxon>Ecdysozoa</taxon>
        <taxon>Nematoda</taxon>
        <taxon>Chromadorea</taxon>
        <taxon>Rhabditida</taxon>
        <taxon>Rhabditina</taxon>
        <taxon>Rhabditomorpha</taxon>
        <taxon>Strongyloidea</taxon>
        <taxon>Strongylidae</taxon>
        <taxon>Strongylus</taxon>
    </lineage>
</organism>
<dbReference type="PANTHER" id="PTHR11010:SF101">
    <property type="entry name" value="SERINE PROTEASE F56F10.1-RELATED"/>
    <property type="match status" value="1"/>
</dbReference>
<dbReference type="Proteomes" id="UP000270094">
    <property type="component" value="Unassembled WGS sequence"/>
</dbReference>
<dbReference type="GO" id="GO:0006508">
    <property type="term" value="P:proteolysis"/>
    <property type="evidence" value="ECO:0007669"/>
    <property type="project" value="UniProtKB-KW"/>
</dbReference>
<dbReference type="Gene3D" id="3.40.50.1820">
    <property type="entry name" value="alpha/beta hydrolase"/>
    <property type="match status" value="1"/>
</dbReference>
<keyword evidence="5" id="KW-0325">Glycoprotein</keyword>
<proteinExistence type="inferred from homology"/>
<evidence type="ECO:0000256" key="4">
    <source>
        <dbReference type="ARBA" id="ARBA00022801"/>
    </source>
</evidence>
<dbReference type="GO" id="GO:0008239">
    <property type="term" value="F:dipeptidyl-peptidase activity"/>
    <property type="evidence" value="ECO:0007669"/>
    <property type="project" value="TreeGrafter"/>
</dbReference>
<dbReference type="Gene3D" id="1.20.120.980">
    <property type="entry name" value="Serine carboxypeptidase S28, SKS domain"/>
    <property type="match status" value="1"/>
</dbReference>
<dbReference type="InterPro" id="IPR042269">
    <property type="entry name" value="Ser_carbopepase_S28_SKS"/>
</dbReference>
<protein>
    <submittedName>
        <fullName evidence="6">Uncharacterized protein</fullName>
    </submittedName>
</protein>
<comment type="similarity">
    <text evidence="1">Belongs to the peptidase S28 family.</text>
</comment>
<name>A0A3P7JHI1_STRVU</name>
<keyword evidence="2" id="KW-0645">Protease</keyword>
<dbReference type="FunFam" id="1.20.120.980:FF:000003">
    <property type="entry name" value="Serine protease 16"/>
    <property type="match status" value="1"/>
</dbReference>
<evidence type="ECO:0000256" key="1">
    <source>
        <dbReference type="ARBA" id="ARBA00011079"/>
    </source>
</evidence>
<dbReference type="InterPro" id="IPR008758">
    <property type="entry name" value="Peptidase_S28"/>
</dbReference>
<evidence type="ECO:0000313" key="7">
    <source>
        <dbReference type="Proteomes" id="UP000270094"/>
    </source>
</evidence>
<keyword evidence="7" id="KW-1185">Reference proteome</keyword>
<accession>A0A3P7JHI1</accession>
<dbReference type="SUPFAM" id="SSF53474">
    <property type="entry name" value="alpha/beta-Hydrolases"/>
    <property type="match status" value="1"/>
</dbReference>
<dbReference type="InterPro" id="IPR029058">
    <property type="entry name" value="AB_hydrolase_fold"/>
</dbReference>
<evidence type="ECO:0000256" key="5">
    <source>
        <dbReference type="ARBA" id="ARBA00023180"/>
    </source>
</evidence>
<keyword evidence="3" id="KW-0732">Signal</keyword>
<reference evidence="6 7" key="1">
    <citation type="submission" date="2018-11" db="EMBL/GenBank/DDBJ databases">
        <authorList>
            <consortium name="Pathogen Informatics"/>
        </authorList>
    </citation>
    <scope>NUCLEOTIDE SEQUENCE [LARGE SCALE GENOMIC DNA]</scope>
</reference>
<dbReference type="PANTHER" id="PTHR11010">
    <property type="entry name" value="PROTEASE S28 PRO-X CARBOXYPEPTIDASE-RELATED"/>
    <property type="match status" value="1"/>
</dbReference>
<sequence length="297" mass="33705">MIGGEGPENGKWAANPEVSVERDKRVQYLQWASEFGAHVFDLEHRFFGDSWPKPNMNFDTLSLLTTEQALADLAYFITSMNQKYGFNNPRWVTFGGSYPVVQDDLNITNQDCPSIVRQAFQKMENLSKTTDGLMQLNSYFNLQPPFTNASTTLDITNFFANVYSVFQSMTQYTYDGRNAESEQNLTDAKLCQIMMNPNVADVPNCKILRYNEITGDPNSDLTVFPNSYTDMINSVGTGDLKVLGDNGEFFHGGRFRYYIDMCSDMFDPSVNLSYITPRNIAAQNYYGGSDKYQVSYN</sequence>
<dbReference type="OrthoDB" id="1735038at2759"/>
<evidence type="ECO:0000256" key="2">
    <source>
        <dbReference type="ARBA" id="ARBA00022670"/>
    </source>
</evidence>
<keyword evidence="4" id="KW-0378">Hydrolase</keyword>